<keyword evidence="4" id="KW-0560">Oxidoreductase</keyword>
<comment type="subcellular location">
    <subcellularLocation>
        <location evidence="1">Endoplasmic reticulum</location>
    </subcellularLocation>
</comment>
<accession>A0A9Q0KN55</accession>
<protein>
    <submittedName>
        <fullName evidence="7">Uncharacterized protein</fullName>
    </submittedName>
</protein>
<dbReference type="PROSITE" id="PS00061">
    <property type="entry name" value="ADH_SHORT"/>
    <property type="match status" value="1"/>
</dbReference>
<dbReference type="Pfam" id="PF00106">
    <property type="entry name" value="adh_short"/>
    <property type="match status" value="1"/>
</dbReference>
<dbReference type="InterPro" id="IPR002347">
    <property type="entry name" value="SDR_fam"/>
</dbReference>
<dbReference type="GO" id="GO:0045703">
    <property type="term" value="F:ketoreductase activity"/>
    <property type="evidence" value="ECO:0007669"/>
    <property type="project" value="TreeGrafter"/>
</dbReference>
<dbReference type="PRINTS" id="PR00081">
    <property type="entry name" value="GDHRDH"/>
</dbReference>
<dbReference type="OrthoDB" id="5545019at2759"/>
<evidence type="ECO:0000256" key="6">
    <source>
        <dbReference type="SAM" id="Phobius"/>
    </source>
</evidence>
<dbReference type="Proteomes" id="UP001141806">
    <property type="component" value="Unassembled WGS sequence"/>
</dbReference>
<dbReference type="PANTHER" id="PTHR43899:SF13">
    <property type="entry name" value="RH59310P"/>
    <property type="match status" value="1"/>
</dbReference>
<dbReference type="PRINTS" id="PR00080">
    <property type="entry name" value="SDRFAMILY"/>
</dbReference>
<dbReference type="AlphaFoldDB" id="A0A9Q0KN55"/>
<keyword evidence="8" id="KW-1185">Reference proteome</keyword>
<evidence type="ECO:0000256" key="3">
    <source>
        <dbReference type="ARBA" id="ARBA00022857"/>
    </source>
</evidence>
<keyword evidence="6" id="KW-0472">Membrane</keyword>
<dbReference type="InterPro" id="IPR051019">
    <property type="entry name" value="VLCFA-Steroid_DH"/>
</dbReference>
<proteinExistence type="inferred from homology"/>
<keyword evidence="3" id="KW-0521">NADP</keyword>
<gene>
    <name evidence="7" type="ORF">NE237_006775</name>
</gene>
<evidence type="ECO:0000256" key="1">
    <source>
        <dbReference type="ARBA" id="ARBA00004240"/>
    </source>
</evidence>
<dbReference type="InterPro" id="IPR036291">
    <property type="entry name" value="NAD(P)-bd_dom_sf"/>
</dbReference>
<dbReference type="EMBL" id="JAMYWD010000004">
    <property type="protein sequence ID" value="KAJ4973601.1"/>
    <property type="molecule type" value="Genomic_DNA"/>
</dbReference>
<sequence length="333" mass="37318">MDISIGDQIKAQPFWVLLPLILGFIVVLKSSLASIKWVYVYFVRPAKDLKKYGSWALVTGPTDGIGKGLAMELAGNQLNLVLVGRNPEKLKLVSDAIKVRYSKTQIRNVVVDLAGDLSEGMEQIREAIEGLEIGVLVNCAGVAYPYARFFHEVDEKLLKDVIKVNVEATNRVTKAVLPGMLRRKRGAIINIGSGSVTATSSYPLVSVYAATKAYIHQLSRNLHVDLKLNGIDVQCQVPMLVATKMSKIKKSSLFTPSPEEYSKASIRWIGYEHTCVPYWPHSIQMTLLRALPDVVVDWFVFRYFLDMRKKGQMRDSQKKENKVISHDHEAKIS</sequence>
<evidence type="ECO:0000313" key="7">
    <source>
        <dbReference type="EMBL" id="KAJ4973601.1"/>
    </source>
</evidence>
<keyword evidence="6" id="KW-1133">Transmembrane helix</keyword>
<feature type="transmembrane region" description="Helical" evidence="6">
    <location>
        <begin position="20"/>
        <end position="42"/>
    </location>
</feature>
<dbReference type="PANTHER" id="PTHR43899">
    <property type="entry name" value="RH59310P"/>
    <property type="match status" value="1"/>
</dbReference>
<dbReference type="CDD" id="cd05356">
    <property type="entry name" value="17beta-HSD1_like_SDR_c"/>
    <property type="match status" value="1"/>
</dbReference>
<dbReference type="Gene3D" id="3.40.50.720">
    <property type="entry name" value="NAD(P)-binding Rossmann-like Domain"/>
    <property type="match status" value="1"/>
</dbReference>
<organism evidence="7 8">
    <name type="scientific">Protea cynaroides</name>
    <dbReference type="NCBI Taxonomy" id="273540"/>
    <lineage>
        <taxon>Eukaryota</taxon>
        <taxon>Viridiplantae</taxon>
        <taxon>Streptophyta</taxon>
        <taxon>Embryophyta</taxon>
        <taxon>Tracheophyta</taxon>
        <taxon>Spermatophyta</taxon>
        <taxon>Magnoliopsida</taxon>
        <taxon>Proteales</taxon>
        <taxon>Proteaceae</taxon>
        <taxon>Protea</taxon>
    </lineage>
</organism>
<keyword evidence="6" id="KW-0812">Transmembrane</keyword>
<dbReference type="InterPro" id="IPR020904">
    <property type="entry name" value="Sc_DH/Rdtase_CS"/>
</dbReference>
<dbReference type="PIRSF" id="PIRSF000126">
    <property type="entry name" value="11-beta-HSD1"/>
    <property type="match status" value="1"/>
</dbReference>
<evidence type="ECO:0000256" key="5">
    <source>
        <dbReference type="RuleBase" id="RU000363"/>
    </source>
</evidence>
<evidence type="ECO:0000256" key="4">
    <source>
        <dbReference type="ARBA" id="ARBA00023002"/>
    </source>
</evidence>
<dbReference type="GO" id="GO:0005783">
    <property type="term" value="C:endoplasmic reticulum"/>
    <property type="evidence" value="ECO:0007669"/>
    <property type="project" value="UniProtKB-SubCell"/>
</dbReference>
<name>A0A9Q0KN55_9MAGN</name>
<dbReference type="SUPFAM" id="SSF51735">
    <property type="entry name" value="NAD(P)-binding Rossmann-fold domains"/>
    <property type="match status" value="1"/>
</dbReference>
<reference evidence="7" key="1">
    <citation type="journal article" date="2023" name="Plant J.">
        <title>The genome of the king protea, Protea cynaroides.</title>
        <authorList>
            <person name="Chang J."/>
            <person name="Duong T.A."/>
            <person name="Schoeman C."/>
            <person name="Ma X."/>
            <person name="Roodt D."/>
            <person name="Barker N."/>
            <person name="Li Z."/>
            <person name="Van de Peer Y."/>
            <person name="Mizrachi E."/>
        </authorList>
    </citation>
    <scope>NUCLEOTIDE SEQUENCE</scope>
    <source>
        <tissue evidence="7">Young leaves</tissue>
    </source>
</reference>
<dbReference type="FunFam" id="3.40.50.720:FF:000137">
    <property type="entry name" value="Hydroxysteroid (17-beta) dehydrogenase 3"/>
    <property type="match status" value="1"/>
</dbReference>
<evidence type="ECO:0000256" key="2">
    <source>
        <dbReference type="ARBA" id="ARBA00006484"/>
    </source>
</evidence>
<evidence type="ECO:0000313" key="8">
    <source>
        <dbReference type="Proteomes" id="UP001141806"/>
    </source>
</evidence>
<comment type="similarity">
    <text evidence="2 5">Belongs to the short-chain dehydrogenases/reductases (SDR) family.</text>
</comment>
<comment type="caution">
    <text evidence="7">The sequence shown here is derived from an EMBL/GenBank/DDBJ whole genome shotgun (WGS) entry which is preliminary data.</text>
</comment>